<reference evidence="1" key="1">
    <citation type="submission" date="2016-05" db="EMBL/GenBank/DDBJ databases">
        <authorList>
            <person name="Lavstsen T."/>
            <person name="Jespersen J.S."/>
        </authorList>
    </citation>
    <scope>NUCLEOTIDE SEQUENCE</scope>
    <source>
        <tissue evidence="1">Brain</tissue>
    </source>
</reference>
<name>A0A1A8LCV9_9TELE</name>
<proteinExistence type="predicted"/>
<protein>
    <submittedName>
        <fullName evidence="1">Uncharacterized protein</fullName>
    </submittedName>
</protein>
<sequence length="55" mass="6467">HPRPGRRKWGDTLEATVQEVLGPEAELEADEWFNTMMQFCELTEMESKEHTAQLY</sequence>
<accession>A0A1A8LCV9</accession>
<reference evidence="1" key="2">
    <citation type="submission" date="2016-06" db="EMBL/GenBank/DDBJ databases">
        <title>The genome of a short-lived fish provides insights into sex chromosome evolution and the genetic control of aging.</title>
        <authorList>
            <person name="Reichwald K."/>
            <person name="Felder M."/>
            <person name="Petzold A."/>
            <person name="Koch P."/>
            <person name="Groth M."/>
            <person name="Platzer M."/>
        </authorList>
    </citation>
    <scope>NUCLEOTIDE SEQUENCE</scope>
    <source>
        <tissue evidence="1">Brain</tissue>
    </source>
</reference>
<feature type="non-terminal residue" evidence="1">
    <location>
        <position position="1"/>
    </location>
</feature>
<dbReference type="AlphaFoldDB" id="A0A1A8LCV9"/>
<evidence type="ECO:0000313" key="1">
    <source>
        <dbReference type="EMBL" id="SBR42675.1"/>
    </source>
</evidence>
<gene>
    <name evidence="1" type="primary">Nfu_g_1_005543</name>
</gene>
<organism evidence="1">
    <name type="scientific">Nothobranchius pienaari</name>
    <dbReference type="NCBI Taxonomy" id="704102"/>
    <lineage>
        <taxon>Eukaryota</taxon>
        <taxon>Metazoa</taxon>
        <taxon>Chordata</taxon>
        <taxon>Craniata</taxon>
        <taxon>Vertebrata</taxon>
        <taxon>Euteleostomi</taxon>
        <taxon>Actinopterygii</taxon>
        <taxon>Neopterygii</taxon>
        <taxon>Teleostei</taxon>
        <taxon>Neoteleostei</taxon>
        <taxon>Acanthomorphata</taxon>
        <taxon>Ovalentaria</taxon>
        <taxon>Atherinomorphae</taxon>
        <taxon>Cyprinodontiformes</taxon>
        <taxon>Nothobranchiidae</taxon>
        <taxon>Nothobranchius</taxon>
    </lineage>
</organism>
<dbReference type="EMBL" id="HAEF01005293">
    <property type="protein sequence ID" value="SBR42675.1"/>
    <property type="molecule type" value="Transcribed_RNA"/>
</dbReference>